<feature type="domain" description="Glycosyl hydrolase 94 catalytic" evidence="7">
    <location>
        <begin position="2398"/>
        <end position="2822"/>
    </location>
</feature>
<dbReference type="PANTHER" id="PTHR37469:SF2">
    <property type="entry name" value="CELLOBIONIC ACID PHOSPHORYLASE"/>
    <property type="match status" value="1"/>
</dbReference>
<keyword evidence="2" id="KW-0808">Transferase</keyword>
<evidence type="ECO:0000259" key="7">
    <source>
        <dbReference type="Pfam" id="PF17167"/>
    </source>
</evidence>
<dbReference type="Pfam" id="PF10091">
    <property type="entry name" value="Glycoamylase"/>
    <property type="match status" value="1"/>
</dbReference>
<dbReference type="SUPFAM" id="SSF48208">
    <property type="entry name" value="Six-hairpin glycosidases"/>
    <property type="match status" value="1"/>
</dbReference>
<feature type="transmembrane region" description="Helical" evidence="4">
    <location>
        <begin position="964"/>
        <end position="985"/>
    </location>
</feature>
<dbReference type="InterPro" id="IPR019282">
    <property type="entry name" value="Glycoamylase-like_cons_dom"/>
</dbReference>
<evidence type="ECO:0000313" key="9">
    <source>
        <dbReference type="Proteomes" id="UP000637267"/>
    </source>
</evidence>
<feature type="transmembrane region" description="Helical" evidence="4">
    <location>
        <begin position="865"/>
        <end position="886"/>
    </location>
</feature>
<dbReference type="InterPro" id="IPR037820">
    <property type="entry name" value="GH94N_NdvB"/>
</dbReference>
<accession>A0ABQ2PCQ2</accession>
<feature type="transmembrane region" description="Helical" evidence="4">
    <location>
        <begin position="464"/>
        <end position="488"/>
    </location>
</feature>
<dbReference type="Pfam" id="PF17167">
    <property type="entry name" value="Glyco_hydro_94"/>
    <property type="match status" value="1"/>
</dbReference>
<feature type="transmembrane region" description="Helical" evidence="4">
    <location>
        <begin position="991"/>
        <end position="1010"/>
    </location>
</feature>
<evidence type="ECO:0000259" key="6">
    <source>
        <dbReference type="Pfam" id="PF10091"/>
    </source>
</evidence>
<dbReference type="InterPro" id="IPR052047">
    <property type="entry name" value="GH94_Enzymes"/>
</dbReference>
<dbReference type="CDD" id="cd11753">
    <property type="entry name" value="GH94N_ChvB_NdvB_2_like"/>
    <property type="match status" value="1"/>
</dbReference>
<dbReference type="Proteomes" id="UP000637267">
    <property type="component" value="Unassembled WGS sequence"/>
</dbReference>
<feature type="domain" description="Glycoamylase-like" evidence="6">
    <location>
        <begin position="1382"/>
        <end position="1556"/>
    </location>
</feature>
<name>A0ABQ2PCQ2_9NEIS</name>
<dbReference type="Gene3D" id="1.50.10.10">
    <property type="match status" value="1"/>
</dbReference>
<dbReference type="EMBL" id="BMLX01000004">
    <property type="protein sequence ID" value="GGP23121.1"/>
    <property type="molecule type" value="Genomic_DNA"/>
</dbReference>
<evidence type="ECO:0000259" key="5">
    <source>
        <dbReference type="Pfam" id="PF06165"/>
    </source>
</evidence>
<evidence type="ECO:0000256" key="2">
    <source>
        <dbReference type="ARBA" id="ARBA00022679"/>
    </source>
</evidence>
<proteinExistence type="predicted"/>
<feature type="transmembrane region" description="Helical" evidence="4">
    <location>
        <begin position="432"/>
        <end position="452"/>
    </location>
</feature>
<dbReference type="SMART" id="SM01068">
    <property type="entry name" value="CBM_X"/>
    <property type="match status" value="2"/>
</dbReference>
<keyword evidence="4" id="KW-1133">Transmembrane helix</keyword>
<gene>
    <name evidence="8" type="primary">ndvB</name>
    <name evidence="8" type="ORF">GCM10010970_31210</name>
</gene>
<dbReference type="Gene3D" id="2.60.420.10">
    <property type="entry name" value="Maltose phosphorylase, domain 3"/>
    <property type="match status" value="1"/>
</dbReference>
<dbReference type="InterPro" id="IPR012341">
    <property type="entry name" value="6hp_glycosidase-like_sf"/>
</dbReference>
<dbReference type="Pfam" id="PF06165">
    <property type="entry name" value="GH94_b-supersand"/>
    <property type="match status" value="2"/>
</dbReference>
<dbReference type="InterPro" id="IPR037018">
    <property type="entry name" value="GH65_N"/>
</dbReference>
<dbReference type="SUPFAM" id="SSF74650">
    <property type="entry name" value="Galactose mutarotase-like"/>
    <property type="match status" value="2"/>
</dbReference>
<evidence type="ECO:0000256" key="1">
    <source>
        <dbReference type="ARBA" id="ARBA00022676"/>
    </source>
</evidence>
<dbReference type="InterPro" id="IPR037824">
    <property type="entry name" value="GH94N_2_NdvB"/>
</dbReference>
<dbReference type="RefSeq" id="WP_188705285.1">
    <property type="nucleotide sequence ID" value="NZ_BMLX01000004.1"/>
</dbReference>
<dbReference type="CDD" id="cd11756">
    <property type="entry name" value="GH94N_ChvB_NdvB_1_like"/>
    <property type="match status" value="1"/>
</dbReference>
<keyword evidence="4" id="KW-0812">Transmembrane</keyword>
<protein>
    <submittedName>
        <fullName evidence="8">Cyclic beta 1-2 glucan synthetase</fullName>
    </submittedName>
</protein>
<dbReference type="InterPro" id="IPR008928">
    <property type="entry name" value="6-hairpin_glycosidase_sf"/>
</dbReference>
<evidence type="ECO:0000256" key="3">
    <source>
        <dbReference type="SAM" id="MobiDB-lite"/>
    </source>
</evidence>
<organism evidence="8 9">
    <name type="scientific">Silvimonas iriomotensis</name>
    <dbReference type="NCBI Taxonomy" id="449662"/>
    <lineage>
        <taxon>Bacteria</taxon>
        <taxon>Pseudomonadati</taxon>
        <taxon>Pseudomonadota</taxon>
        <taxon>Betaproteobacteria</taxon>
        <taxon>Neisseriales</taxon>
        <taxon>Chitinibacteraceae</taxon>
        <taxon>Silvimonas</taxon>
    </lineage>
</organism>
<dbReference type="InterPro" id="IPR011013">
    <property type="entry name" value="Gal_mutarotase_sf_dom"/>
</dbReference>
<dbReference type="InterPro" id="IPR010383">
    <property type="entry name" value="Glyco_hydrolase_94_b-supersand"/>
</dbReference>
<feature type="domain" description="Glycosyl hydrolase 94 supersandwich" evidence="5">
    <location>
        <begin position="2115"/>
        <end position="2383"/>
    </location>
</feature>
<keyword evidence="9" id="KW-1185">Reference proteome</keyword>
<dbReference type="InterPro" id="IPR033432">
    <property type="entry name" value="GH94_catalytic"/>
</dbReference>
<evidence type="ECO:0000256" key="4">
    <source>
        <dbReference type="SAM" id="Phobius"/>
    </source>
</evidence>
<evidence type="ECO:0000313" key="8">
    <source>
        <dbReference type="EMBL" id="GGP23121.1"/>
    </source>
</evidence>
<feature type="region of interest" description="Disordered" evidence="3">
    <location>
        <begin position="2073"/>
        <end position="2096"/>
    </location>
</feature>
<reference evidence="9" key="1">
    <citation type="journal article" date="2019" name="Int. J. Syst. Evol. Microbiol.">
        <title>The Global Catalogue of Microorganisms (GCM) 10K type strain sequencing project: providing services to taxonomists for standard genome sequencing and annotation.</title>
        <authorList>
            <consortium name="The Broad Institute Genomics Platform"/>
            <consortium name="The Broad Institute Genome Sequencing Center for Infectious Disease"/>
            <person name="Wu L."/>
            <person name="Ma J."/>
        </authorList>
    </citation>
    <scope>NUCLEOTIDE SEQUENCE [LARGE SCALE GENOMIC DNA]</scope>
    <source>
        <strain evidence="9">CGMCC 1.8859</strain>
    </source>
</reference>
<keyword evidence="1" id="KW-0328">Glycosyltransferase</keyword>
<comment type="caution">
    <text evidence="8">The sequence shown here is derived from an EMBL/GenBank/DDBJ whole genome shotgun (WGS) entry which is preliminary data.</text>
</comment>
<dbReference type="Gene3D" id="2.70.98.40">
    <property type="entry name" value="Glycoside hydrolase, family 65, N-terminal domain"/>
    <property type="match status" value="2"/>
</dbReference>
<feature type="domain" description="Glycosyl hydrolase 94 supersandwich" evidence="5">
    <location>
        <begin position="1609"/>
        <end position="1888"/>
    </location>
</feature>
<keyword evidence="4" id="KW-0472">Membrane</keyword>
<feature type="transmembrane region" description="Helical" evidence="4">
    <location>
        <begin position="842"/>
        <end position="859"/>
    </location>
</feature>
<dbReference type="Gene3D" id="1.50.10.140">
    <property type="match status" value="2"/>
</dbReference>
<dbReference type="PANTHER" id="PTHR37469">
    <property type="entry name" value="CELLOBIONIC ACID PHOSPHORYLASE-RELATED"/>
    <property type="match status" value="1"/>
</dbReference>
<sequence>MATIDQSYARQAGRLWNKSTLEEDENDLRGFAATEAPLRAELFSADQMERHGRTLAASHRIGAAYQQDQLLARLAENEAILVNACRVLTNTTNATRLTPAGEWLLDNFYLIEEQIRTAKRHFPKGYGRGLPRLAEGESAGMPRVYEIALEAIAHGDGRWDLESLSRYVSAYQQVSELTLGELWAIPIMLRLALIENLRRVSASIATDSADRNLAAEWASRMIKASEEDPKSLILLVADMARSGPAMGHTFVAELARRLQGQGAQLALPLTWIEQVLAEQGQTIEQMVLAENRQQSANQLSISNSISSLRLLGATNWREFVETLSVVEQILISDPAGMYTHMDFATRDQYRHTVERTARRARMAESAVAQQVVDLAAAAASSGPLIDSPIHTDRKAHVGFYLSGEGLVQLEQACKAQLPVWLKCKRGFARAPVACYLGAITLITFGVALPMLYKVWQAGLTNPVLWVVLTIALLLAASQLGVALVNLFATHLAVPRFLPRLDYSRGIPPELRTLVVVPGMLGSVAGVERLVDDLEVRFLGNRDPHLHFALLTDFTDAAEEHMPDDDALIALVTSRINALNSQYPSPRGNTFFLFHRPRRYNPREGQWMGYERKRGKLAALNVLLRDGVTEPFSTVIGQTAVLSNIKYVITLDTDTQLPRDAARQFVGTMAHPLNHPRYDEKLGRVVEGYGILQPRVAESLPPGGPSMYARLIGSEPGIDPYTRTVSDVYQDLFGEGSFIGKGIYDVATFEQALAGRFPENTVLSHDLLEGCYARSGLLSDVALYETSPDNYLTDIQRRTRWVRGDWQLSGWLFFKVKNEAGERVPNPLSILSRWKLKDNLRRSLVPLSLIVLTVLGATVLPVPRLWLGTLLAVLWLPTILSALLDLARKPRGITWRQHLFTNSHLIWVQATQLGLRLATLPHETLVTTGAILRTLWRKWFTHKHLLEWSTSEVARSTARYDLKTFIRAMWIGPVAAVAILVCAPLIDVTWLVFAAILAGLWLLSPVLAWWISQPPTAFATELDADQTRLLRRTARKTWLFFETFVTAQEHWLPPDNFQEVPDEGVIAHRTSPTNIGLSLLANMTAYDFGYLCGGAMLERTTNTLNGMLSLERYRGHLYNWYDTRSLQPLAPRYVSTVDSGNLAGHLITLRQGLLSLTDDPIIHPMLWHGLDDGIKLLSSLWPDAAPAALSQLQSQISGALVAPPASPADAWSTLNGLAQDIDTLCALIPADPEQNELRRAAASVQRQCHATLGEIGYLLPWATWTQAQRAQVVSLNHIPLLRDLPGFAQVASDEWQLPPELAEQVVAASRHAHERLSLMNALAVQALELAQMDYDFLYDPSVHLLAVGYNCDDNRRDSGRYDLLTSENRLCNFVAIAQGQLPQESWFALGRLLTLVENEPVMVSWSGSMFEYLMPMLVMPTYPETLLDTTCRAAVRAQIAYGKQADVPWGISESGYNTTDAHLNYQYRAFGVPGLGLKRGLVDDLVIAPYATVMALMVAPTAACQNLQKLSNMGAEGAYGYYEAIDYTQARLPRGQKHAMVRSFMAHHQGMAFLSLSYALLGQPMLKRFAADPQCQATMLLLQERVPKTIAVYARAGQFANSSAQAEAIEASIREFDRPDTPAPEVQLLSNSRYHVMVNNAGSGYSRWKNMAVTRWQEDPTLDQLGVYCYLRDLETGLFWSSASRPCGMPGENFRAIFSEAHAEFHRQDQRYDVKSEIVVSPEDDIELRRMRITNRARRRRILEVTSYAEVVIAPVSADNAHPAFSKLFVESEILPEQQAILCHRRRREQKEAQPYLLHLMAVHGADVDNFSCETDRARFIGRGNTLASPAALTSTGNLSNTQGAVLDPVVAVRHHIILEPEATVTLDLVLGMADTRDGALALIEKYRDRRLADRVFDLAWTHNLVLLRQINASEADGQLYGRMAGAILYPNAAQRAEVAVLMNNRRGQSGLWGYAISGDLPIVLLRIADPGRIDLVRQVVQAHAYWRLKGLAVDLVILNEDHVGYRQSLQDQIMGLISAGMEANVNDKPGGVFVRNGEQMSVEDRTLLQTVARIIITDTRGSLQDQVTRRGALSVAPPPLPVTSSTASTLPEPPRRQTLDLQYHNGTGGFSADGREYIISTRDTQRTPVPWSNMLANSDFGTMISESGMAYTWRGNAHEFRLSPWYNDPVQDTGGEVIYLRDEETGKFWSPTPLPVRGTGEYITRHGFGYSVFEHEENGIHTELWVYVALDAPVKFSRLKIRNVSGRTRKLTATGYVEWVLGDLRAKTAPFVVTEVSPANGALYARNSYSAAAGTQVAFFDVDDPLREITADRREFIGRGGTHARPAAMERTRLSGRVGAALDPCGAIQVPFALVDGQEREITFRLGAGQDMTEADSLVPRFRGNTTAADALEHVRQYWQRVLGAVQVQTPDPSINLLANGWLVYQVLACRLWGRSGYYQSGGAFGYRDQIQDTMALVHAEPVRMREHVLLCASRQFMDGDVQHWWHPPTGAGVRTRCSDDYLWLPMALCRYVETTGDIAILDETVPYLTGRPLNPDEENWYDLPGVSDIREPVYQHGVRAILHGLRYGPHGIPLMGSGDWNDGMNLVGEHGVGESVWLGFFLYEVLCQYGKLARQYGDAAFAERCAQEAAQLQQSLETHAWDGDWYKRAWFDDGTPLGTSTNTECRIDSIAQSWSVLSGAGDPIRAQRAMQSLNDNLVRRPDKLIQLLDPPFDKGHLEPGYIKGYVPGVRENGGQYTHAAVWATMAFAHMGDTRNAWELMNLINPVNHARDAAEVAQYKVEPYVAAADVYGVAPHTGRGGWTWYTGSAGWMYRLIVESLLGIHREADTLRLTPLLPPDWPGFELTYRFGQSTWRIHIRRSDQPGARLTVDGEEQQGTVLPLKDDHAEHWVELQLGHS</sequence>